<evidence type="ECO:0000313" key="5">
    <source>
        <dbReference type="EMBL" id="KAJ0198458.1"/>
    </source>
</evidence>
<evidence type="ECO:0000256" key="2">
    <source>
        <dbReference type="ARBA" id="ARBA00022679"/>
    </source>
</evidence>
<dbReference type="GO" id="GO:0004674">
    <property type="term" value="F:protein serine/threonine kinase activity"/>
    <property type="evidence" value="ECO:0007669"/>
    <property type="project" value="UniProtKB-KW"/>
</dbReference>
<keyword evidence="3" id="KW-0547">Nucleotide-binding</keyword>
<accession>A0A9R1V555</accession>
<sequence length="159" mass="18058">MSHRPSEPDHRKIEDVEQLIEIINNVAREGAMLIFTLTDKNMLPQLDTPANDGVFYPPTSLARAQKQSHCAYALFPRKTPLSIYLAKKGFKVANVPIVMGVSLPKGLFEVNQEKVFVLTINNVVLKTIRRARSKTLGFAEEMRTNYSEMDHLRQDLDFA</sequence>
<protein>
    <submittedName>
        <fullName evidence="5">Uncharacterized protein</fullName>
    </submittedName>
</protein>
<dbReference type="PANTHER" id="PTHR31756">
    <property type="entry name" value="PYRUVATE, PHOSPHATE DIKINASE REGULATORY PROTEIN 1, CHLOROPLASTIC"/>
    <property type="match status" value="1"/>
</dbReference>
<dbReference type="AlphaFoldDB" id="A0A9R1V555"/>
<dbReference type="PANTHER" id="PTHR31756:SF3">
    <property type="entry name" value="PYRUVATE, PHOSPHATE DIKINASE REGULATORY PROTEIN 1, CHLOROPLASTIC"/>
    <property type="match status" value="1"/>
</dbReference>
<evidence type="ECO:0000256" key="3">
    <source>
        <dbReference type="ARBA" id="ARBA00022741"/>
    </source>
</evidence>
<dbReference type="GO" id="GO:0004721">
    <property type="term" value="F:phosphoprotein phosphatase activity"/>
    <property type="evidence" value="ECO:0000318"/>
    <property type="project" value="GO_Central"/>
</dbReference>
<proteinExistence type="predicted"/>
<dbReference type="Proteomes" id="UP000235145">
    <property type="component" value="Unassembled WGS sequence"/>
</dbReference>
<dbReference type="GO" id="GO:0005524">
    <property type="term" value="F:ATP binding"/>
    <property type="evidence" value="ECO:0007669"/>
    <property type="project" value="InterPro"/>
</dbReference>
<evidence type="ECO:0000313" key="6">
    <source>
        <dbReference type="Proteomes" id="UP000235145"/>
    </source>
</evidence>
<keyword evidence="1" id="KW-0723">Serine/threonine-protein kinase</keyword>
<gene>
    <name evidence="5" type="ORF">LSAT_V11C700374830</name>
</gene>
<name>A0A9R1V555_LACSA</name>
<keyword evidence="4" id="KW-0418">Kinase</keyword>
<dbReference type="Pfam" id="PF03618">
    <property type="entry name" value="Kinase-PPPase"/>
    <property type="match status" value="1"/>
</dbReference>
<dbReference type="InterPro" id="IPR005177">
    <property type="entry name" value="Kinase-pyrophosphorylase"/>
</dbReference>
<comment type="caution">
    <text evidence="5">The sequence shown here is derived from an EMBL/GenBank/DDBJ whole genome shotgun (WGS) entry which is preliminary data.</text>
</comment>
<dbReference type="EMBL" id="NBSK02000007">
    <property type="protein sequence ID" value="KAJ0198458.1"/>
    <property type="molecule type" value="Genomic_DNA"/>
</dbReference>
<evidence type="ECO:0000256" key="4">
    <source>
        <dbReference type="ARBA" id="ARBA00022777"/>
    </source>
</evidence>
<organism evidence="5 6">
    <name type="scientific">Lactuca sativa</name>
    <name type="common">Garden lettuce</name>
    <dbReference type="NCBI Taxonomy" id="4236"/>
    <lineage>
        <taxon>Eukaryota</taxon>
        <taxon>Viridiplantae</taxon>
        <taxon>Streptophyta</taxon>
        <taxon>Embryophyta</taxon>
        <taxon>Tracheophyta</taxon>
        <taxon>Spermatophyta</taxon>
        <taxon>Magnoliopsida</taxon>
        <taxon>eudicotyledons</taxon>
        <taxon>Gunneridae</taxon>
        <taxon>Pentapetalae</taxon>
        <taxon>asterids</taxon>
        <taxon>campanulids</taxon>
        <taxon>Asterales</taxon>
        <taxon>Asteraceae</taxon>
        <taxon>Cichorioideae</taxon>
        <taxon>Cichorieae</taxon>
        <taxon>Lactucinae</taxon>
        <taxon>Lactuca</taxon>
    </lineage>
</organism>
<keyword evidence="2" id="KW-0808">Transferase</keyword>
<keyword evidence="6" id="KW-1185">Reference proteome</keyword>
<dbReference type="GO" id="GO:0004672">
    <property type="term" value="F:protein kinase activity"/>
    <property type="evidence" value="ECO:0000318"/>
    <property type="project" value="GO_Central"/>
</dbReference>
<evidence type="ECO:0000256" key="1">
    <source>
        <dbReference type="ARBA" id="ARBA00022527"/>
    </source>
</evidence>
<reference evidence="5 6" key="1">
    <citation type="journal article" date="2017" name="Nat. Commun.">
        <title>Genome assembly with in vitro proximity ligation data and whole-genome triplication in lettuce.</title>
        <authorList>
            <person name="Reyes-Chin-Wo S."/>
            <person name="Wang Z."/>
            <person name="Yang X."/>
            <person name="Kozik A."/>
            <person name="Arikit S."/>
            <person name="Song C."/>
            <person name="Xia L."/>
            <person name="Froenicke L."/>
            <person name="Lavelle D.O."/>
            <person name="Truco M.J."/>
            <person name="Xia R."/>
            <person name="Zhu S."/>
            <person name="Xu C."/>
            <person name="Xu H."/>
            <person name="Xu X."/>
            <person name="Cox K."/>
            <person name="Korf I."/>
            <person name="Meyers B.C."/>
            <person name="Michelmore R.W."/>
        </authorList>
    </citation>
    <scope>NUCLEOTIDE SEQUENCE [LARGE SCALE GENOMIC DNA]</scope>
    <source>
        <strain evidence="6">cv. Salinas</strain>
        <tissue evidence="5">Seedlings</tissue>
    </source>
</reference>